<dbReference type="Gene3D" id="4.10.240.10">
    <property type="entry name" value="Zn(2)-C6 fungal-type DNA-binding domain"/>
    <property type="match status" value="1"/>
</dbReference>
<dbReference type="InterPro" id="IPR036864">
    <property type="entry name" value="Zn2-C6_fun-type_DNA-bd_sf"/>
</dbReference>
<evidence type="ECO:0000256" key="5">
    <source>
        <dbReference type="ARBA" id="ARBA00023242"/>
    </source>
</evidence>
<keyword evidence="4" id="KW-0804">Transcription</keyword>
<proteinExistence type="predicted"/>
<evidence type="ECO:0008006" key="9">
    <source>
        <dbReference type="Google" id="ProtNLM"/>
    </source>
</evidence>
<comment type="subcellular location">
    <subcellularLocation>
        <location evidence="1">Nucleus</location>
    </subcellularLocation>
</comment>
<keyword evidence="8" id="KW-1185">Reference proteome</keyword>
<evidence type="ECO:0000256" key="1">
    <source>
        <dbReference type="ARBA" id="ARBA00004123"/>
    </source>
</evidence>
<evidence type="ECO:0000256" key="3">
    <source>
        <dbReference type="ARBA" id="ARBA00023015"/>
    </source>
</evidence>
<dbReference type="GO" id="GO:0000981">
    <property type="term" value="F:DNA-binding transcription factor activity, RNA polymerase II-specific"/>
    <property type="evidence" value="ECO:0007669"/>
    <property type="project" value="InterPro"/>
</dbReference>
<keyword evidence="3" id="KW-0805">Transcription regulation</keyword>
<dbReference type="CDD" id="cd12148">
    <property type="entry name" value="fungal_TF_MHR"/>
    <property type="match status" value="1"/>
</dbReference>
<evidence type="ECO:0000256" key="2">
    <source>
        <dbReference type="ARBA" id="ARBA00022723"/>
    </source>
</evidence>
<dbReference type="Proteomes" id="UP000518752">
    <property type="component" value="Unassembled WGS sequence"/>
</dbReference>
<feature type="region of interest" description="Disordered" evidence="6">
    <location>
        <begin position="242"/>
        <end position="261"/>
    </location>
</feature>
<comment type="caution">
    <text evidence="7">The sequence shown here is derived from an EMBL/GenBank/DDBJ whole genome shotgun (WGS) entry which is preliminary data.</text>
</comment>
<dbReference type="PANTHER" id="PTHR47338">
    <property type="entry name" value="ZN(II)2CYS6 TRANSCRIPTION FACTOR (EUROFUNG)-RELATED"/>
    <property type="match status" value="1"/>
</dbReference>
<name>A0A8H5H672_9AGAR</name>
<evidence type="ECO:0000313" key="7">
    <source>
        <dbReference type="EMBL" id="KAF5377366.1"/>
    </source>
</evidence>
<gene>
    <name evidence="7" type="ORF">D9757_008016</name>
</gene>
<reference evidence="7 8" key="1">
    <citation type="journal article" date="2020" name="ISME J.">
        <title>Uncovering the hidden diversity of litter-decomposition mechanisms in mushroom-forming fungi.</title>
        <authorList>
            <person name="Floudas D."/>
            <person name="Bentzer J."/>
            <person name="Ahren D."/>
            <person name="Johansson T."/>
            <person name="Persson P."/>
            <person name="Tunlid A."/>
        </authorList>
    </citation>
    <scope>NUCLEOTIDE SEQUENCE [LARGE SCALE GENOMIC DNA]</scope>
    <source>
        <strain evidence="7 8">CBS 406.79</strain>
    </source>
</reference>
<accession>A0A8H5H672</accession>
<dbReference type="GO" id="GO:0005634">
    <property type="term" value="C:nucleus"/>
    <property type="evidence" value="ECO:0007669"/>
    <property type="project" value="UniProtKB-SubCell"/>
</dbReference>
<protein>
    <recommendedName>
        <fullName evidence="9">Transcription factor domain-containing protein</fullName>
    </recommendedName>
</protein>
<dbReference type="AlphaFoldDB" id="A0A8H5H672"/>
<dbReference type="InterPro" id="IPR050815">
    <property type="entry name" value="TF_fung"/>
</dbReference>
<sequence length="529" mass="59383">MRCDGEKPICGPCNKRIESFGDCEYADAGSTSADRLQEQISVLETRLEALQNPGGRTDDLTLHQPYAGMNVQTGSGPWESPTVNSPEELIQERSLYVFTYTYIPPDPINPRRSVEAFIPHASQLGFFLDARGLLYAPSSPHSDLSRPSDALTAAMVLLGFHLSPSSNNTFLREIYLSRAVNAVSLGLSEHHPSRVLHTLQASVLVAHYFFLQNRALEGLWHLNNAMSLIFSSQMHRIRSSQSYDHSQDSTNANTSILQHPRSSVEEGERINALWTVLGLNCLWCAVEGTSSTFAVYTSGQGRVDAPWPLESYTEATLPHGLRNSHTLQKYLANISDNGHTLLALYAKAAVLFEQTTLFWKRYSRSEHRSPEEVQEFQRLSSLLTQLIAQIPPIESRVSTGIKKRLLIVHTLTRVTMIRLYSTFGTRNPSSRSIFLEMLEGMMHGLDNVDFNSVTFLDPVMAVIWMCPVQVCAEAIKLFRSTSNYNEPEVRKYSGFLRRILHTMNRYSYGNMLMAAKVAEISGMIRSLDV</sequence>
<organism evidence="7 8">
    <name type="scientific">Collybiopsis confluens</name>
    <dbReference type="NCBI Taxonomy" id="2823264"/>
    <lineage>
        <taxon>Eukaryota</taxon>
        <taxon>Fungi</taxon>
        <taxon>Dikarya</taxon>
        <taxon>Basidiomycota</taxon>
        <taxon>Agaricomycotina</taxon>
        <taxon>Agaricomycetes</taxon>
        <taxon>Agaricomycetidae</taxon>
        <taxon>Agaricales</taxon>
        <taxon>Marasmiineae</taxon>
        <taxon>Omphalotaceae</taxon>
        <taxon>Collybiopsis</taxon>
    </lineage>
</organism>
<dbReference type="EMBL" id="JAACJN010000084">
    <property type="protein sequence ID" value="KAF5377366.1"/>
    <property type="molecule type" value="Genomic_DNA"/>
</dbReference>
<evidence type="ECO:0000256" key="6">
    <source>
        <dbReference type="SAM" id="MobiDB-lite"/>
    </source>
</evidence>
<evidence type="ECO:0000256" key="4">
    <source>
        <dbReference type="ARBA" id="ARBA00023163"/>
    </source>
</evidence>
<dbReference type="GO" id="GO:0008270">
    <property type="term" value="F:zinc ion binding"/>
    <property type="evidence" value="ECO:0007669"/>
    <property type="project" value="InterPro"/>
</dbReference>
<keyword evidence="5" id="KW-0539">Nucleus</keyword>
<dbReference type="PANTHER" id="PTHR47338:SF29">
    <property type="entry name" value="ZN(2)-C6 FUNGAL-TYPE DOMAIN-CONTAINING PROTEIN"/>
    <property type="match status" value="1"/>
</dbReference>
<evidence type="ECO:0000313" key="8">
    <source>
        <dbReference type="Proteomes" id="UP000518752"/>
    </source>
</evidence>
<keyword evidence="2" id="KW-0479">Metal-binding</keyword>
<dbReference type="OrthoDB" id="2309723at2759"/>